<feature type="transmembrane region" description="Helical" evidence="5">
    <location>
        <begin position="305"/>
        <end position="322"/>
    </location>
</feature>
<keyword evidence="2 5" id="KW-0812">Transmembrane</keyword>
<evidence type="ECO:0000313" key="8">
    <source>
        <dbReference type="Proteomes" id="UP000484885"/>
    </source>
</evidence>
<comment type="subcellular location">
    <subcellularLocation>
        <location evidence="1">Membrane</location>
        <topology evidence="1">Multi-pass membrane protein</topology>
    </subcellularLocation>
</comment>
<feature type="transmembrane region" description="Helical" evidence="5">
    <location>
        <begin position="178"/>
        <end position="200"/>
    </location>
</feature>
<dbReference type="AlphaFoldDB" id="A0A845UUS8"/>
<evidence type="ECO:0000256" key="3">
    <source>
        <dbReference type="ARBA" id="ARBA00022989"/>
    </source>
</evidence>
<sequence>MMSVFAKEVLDNFRDRRVILNTLILGPLLGPVIFTVMISFMTSQATERMESALELPVIGAENAPALIGFLEREGVIIEAPPEDPEGAVKREEEEIILRIPADFGAAWRAGQPAPLELIADQSLRYTGTTISRVRGYLNGYASQISQARLQLRGVHPEITRPLQVSVVDLSTPESRGGMLLAFLPYFIMITVFMGSMHMAIDTTAGERERKSLEPLLINPLPRWQIMAGKLLATTLFALMTLALGLVAFVLAMGFLPTADMDMALNLDFRVAALAFILVAPVALLAAALLTILASFAKSFREAQSYMGMVILVPMIPSFWIMIDPTRTETWMTLVPLLSQNVLILGLVRGEPLNMAWLAMSIGSTTVLALLLAAIAGTLYNRPKLIFTSD</sequence>
<dbReference type="PANTHER" id="PTHR43471:SF3">
    <property type="entry name" value="ABC TRANSPORTER PERMEASE PROTEIN NATB"/>
    <property type="match status" value="1"/>
</dbReference>
<feature type="transmembrane region" description="Helical" evidence="5">
    <location>
        <begin position="354"/>
        <end position="379"/>
    </location>
</feature>
<accession>A0A845UUS8</accession>
<keyword evidence="4 5" id="KW-0472">Membrane</keyword>
<keyword evidence="8" id="KW-1185">Reference proteome</keyword>
<dbReference type="GO" id="GO:0140359">
    <property type="term" value="F:ABC-type transporter activity"/>
    <property type="evidence" value="ECO:0007669"/>
    <property type="project" value="InterPro"/>
</dbReference>
<keyword evidence="3 5" id="KW-1133">Transmembrane helix</keyword>
<dbReference type="GO" id="GO:0016020">
    <property type="term" value="C:membrane"/>
    <property type="evidence" value="ECO:0007669"/>
    <property type="project" value="UniProtKB-SubCell"/>
</dbReference>
<organism evidence="7 8">
    <name type="scientific">Wenzhouxiangella limi</name>
    <dbReference type="NCBI Taxonomy" id="2707351"/>
    <lineage>
        <taxon>Bacteria</taxon>
        <taxon>Pseudomonadati</taxon>
        <taxon>Pseudomonadota</taxon>
        <taxon>Gammaproteobacteria</taxon>
        <taxon>Chromatiales</taxon>
        <taxon>Wenzhouxiangellaceae</taxon>
        <taxon>Wenzhouxiangella</taxon>
    </lineage>
</organism>
<dbReference type="InterPro" id="IPR013525">
    <property type="entry name" value="ABC2_TM"/>
</dbReference>
<evidence type="ECO:0000259" key="6">
    <source>
        <dbReference type="Pfam" id="PF12698"/>
    </source>
</evidence>
<evidence type="ECO:0000256" key="4">
    <source>
        <dbReference type="ARBA" id="ARBA00023136"/>
    </source>
</evidence>
<feature type="transmembrane region" description="Helical" evidence="5">
    <location>
        <begin position="230"/>
        <end position="255"/>
    </location>
</feature>
<feature type="transmembrane region" description="Helical" evidence="5">
    <location>
        <begin position="20"/>
        <end position="41"/>
    </location>
</feature>
<evidence type="ECO:0000313" key="7">
    <source>
        <dbReference type="EMBL" id="NDY94304.1"/>
    </source>
</evidence>
<dbReference type="RefSeq" id="WP_164209170.1">
    <property type="nucleotide sequence ID" value="NZ_JAAGSC010000023.1"/>
</dbReference>
<reference evidence="7 8" key="1">
    <citation type="submission" date="2020-02" db="EMBL/GenBank/DDBJ databases">
        <authorList>
            <person name="Zhang X.-Y."/>
        </authorList>
    </citation>
    <scope>NUCLEOTIDE SEQUENCE [LARGE SCALE GENOMIC DNA]</scope>
    <source>
        <strain evidence="7 8">C33</strain>
    </source>
</reference>
<comment type="caution">
    <text evidence="7">The sequence shown here is derived from an EMBL/GenBank/DDBJ whole genome shotgun (WGS) entry which is preliminary data.</text>
</comment>
<dbReference type="PANTHER" id="PTHR43471">
    <property type="entry name" value="ABC TRANSPORTER PERMEASE"/>
    <property type="match status" value="1"/>
</dbReference>
<evidence type="ECO:0000256" key="5">
    <source>
        <dbReference type="SAM" id="Phobius"/>
    </source>
</evidence>
<gene>
    <name evidence="7" type="ORF">G3I74_00975</name>
</gene>
<protein>
    <submittedName>
        <fullName evidence="7">ABC transporter permease</fullName>
    </submittedName>
</protein>
<proteinExistence type="predicted"/>
<name>A0A845UUS8_9GAMM</name>
<feature type="transmembrane region" description="Helical" evidence="5">
    <location>
        <begin position="270"/>
        <end position="293"/>
    </location>
</feature>
<feature type="domain" description="ABC-2 type transporter transmembrane" evidence="6">
    <location>
        <begin position="28"/>
        <end position="373"/>
    </location>
</feature>
<evidence type="ECO:0000256" key="2">
    <source>
        <dbReference type="ARBA" id="ARBA00022692"/>
    </source>
</evidence>
<dbReference type="EMBL" id="JAAGSC010000023">
    <property type="protein sequence ID" value="NDY94304.1"/>
    <property type="molecule type" value="Genomic_DNA"/>
</dbReference>
<evidence type="ECO:0000256" key="1">
    <source>
        <dbReference type="ARBA" id="ARBA00004141"/>
    </source>
</evidence>
<dbReference type="Proteomes" id="UP000484885">
    <property type="component" value="Unassembled WGS sequence"/>
</dbReference>
<dbReference type="Pfam" id="PF12698">
    <property type="entry name" value="ABC2_membrane_3"/>
    <property type="match status" value="1"/>
</dbReference>